<accession>A0AAV4PZ89</accession>
<keyword evidence="2" id="KW-1185">Reference proteome</keyword>
<evidence type="ECO:0000313" key="2">
    <source>
        <dbReference type="Proteomes" id="UP001054945"/>
    </source>
</evidence>
<comment type="caution">
    <text evidence="1">The sequence shown here is derived from an EMBL/GenBank/DDBJ whole genome shotgun (WGS) entry which is preliminary data.</text>
</comment>
<proteinExistence type="predicted"/>
<sequence>MWNIFGDPNEVVKKVLSIFCQKISIFGEDKSSGGFLNIGRSSVLSVNFRFLCRILVAFLLLQMPLNASIRLQPMDPGFLPLTDVKSAMSSKIIEPLPSQAAKKAVDNVKILLKNKSYSALRELVNSAIEFLVDPRHSLNESRGFLKEYALHVFPKQYYLYALG</sequence>
<dbReference type="AlphaFoldDB" id="A0AAV4PZ89"/>
<gene>
    <name evidence="1" type="primary">POLX_631</name>
    <name evidence="1" type="ORF">CEXT_109991</name>
</gene>
<evidence type="ECO:0000313" key="1">
    <source>
        <dbReference type="EMBL" id="GIY01524.1"/>
    </source>
</evidence>
<protein>
    <submittedName>
        <fullName evidence="1">Retrovirus-related Pol polyprotein from transposon TNT 1-94</fullName>
    </submittedName>
</protein>
<dbReference type="EMBL" id="BPLR01005331">
    <property type="protein sequence ID" value="GIY01524.1"/>
    <property type="molecule type" value="Genomic_DNA"/>
</dbReference>
<organism evidence="1 2">
    <name type="scientific">Caerostris extrusa</name>
    <name type="common">Bark spider</name>
    <name type="synonym">Caerostris bankana</name>
    <dbReference type="NCBI Taxonomy" id="172846"/>
    <lineage>
        <taxon>Eukaryota</taxon>
        <taxon>Metazoa</taxon>
        <taxon>Ecdysozoa</taxon>
        <taxon>Arthropoda</taxon>
        <taxon>Chelicerata</taxon>
        <taxon>Arachnida</taxon>
        <taxon>Araneae</taxon>
        <taxon>Araneomorphae</taxon>
        <taxon>Entelegynae</taxon>
        <taxon>Araneoidea</taxon>
        <taxon>Araneidae</taxon>
        <taxon>Caerostris</taxon>
    </lineage>
</organism>
<dbReference type="Proteomes" id="UP001054945">
    <property type="component" value="Unassembled WGS sequence"/>
</dbReference>
<dbReference type="PANTHER" id="PTHR31139:SF4">
    <property type="entry name" value="ECTOPIC P GRANULES PROTEIN 5 HOMOLOG"/>
    <property type="match status" value="1"/>
</dbReference>
<name>A0AAV4PZ89_CAEEX</name>
<dbReference type="GO" id="GO:0097352">
    <property type="term" value="P:autophagosome maturation"/>
    <property type="evidence" value="ECO:0007669"/>
    <property type="project" value="TreeGrafter"/>
</dbReference>
<dbReference type="InterPro" id="IPR051436">
    <property type="entry name" value="Autophagy-related_EPG5"/>
</dbReference>
<dbReference type="GO" id="GO:0005737">
    <property type="term" value="C:cytoplasm"/>
    <property type="evidence" value="ECO:0007669"/>
    <property type="project" value="TreeGrafter"/>
</dbReference>
<reference evidence="1 2" key="1">
    <citation type="submission" date="2021-06" db="EMBL/GenBank/DDBJ databases">
        <title>Caerostris extrusa draft genome.</title>
        <authorList>
            <person name="Kono N."/>
            <person name="Arakawa K."/>
        </authorList>
    </citation>
    <scope>NUCLEOTIDE SEQUENCE [LARGE SCALE GENOMIC DNA]</scope>
</reference>
<dbReference type="PANTHER" id="PTHR31139">
    <property type="entry name" value="ECTOPIC P GRANULES PROTEIN 5 HOMOLOG"/>
    <property type="match status" value="1"/>
</dbReference>